<dbReference type="PROSITE" id="PS51123">
    <property type="entry name" value="OMPA_2"/>
    <property type="match status" value="1"/>
</dbReference>
<evidence type="ECO:0000256" key="4">
    <source>
        <dbReference type="ARBA" id="ARBA00022692"/>
    </source>
</evidence>
<dbReference type="InterPro" id="IPR050330">
    <property type="entry name" value="Bact_OuterMem_StrucFunc"/>
</dbReference>
<dbReference type="SUPFAM" id="SSF103088">
    <property type="entry name" value="OmpA-like"/>
    <property type="match status" value="1"/>
</dbReference>
<keyword evidence="7" id="KW-0626">Porin</keyword>
<dbReference type="EMBL" id="VDUZ01000031">
    <property type="protein sequence ID" value="TXL72750.1"/>
    <property type="molecule type" value="Genomic_DNA"/>
</dbReference>
<dbReference type="Pfam" id="PF00691">
    <property type="entry name" value="OmpA"/>
    <property type="match status" value="1"/>
</dbReference>
<keyword evidence="3" id="KW-1134">Transmembrane beta strand</keyword>
<proteinExistence type="predicted"/>
<sequence length="302" mass="32193">MKAKLGALVAAALVAAPFAANAQVTPMPGFYIGAMGGVNFLHMPTLGSTKEKTGFAVGGVAGYDFVGPRVELEFLYRQNKAKGVGKNMYQYAPMVNVLYDFMPDSMVTPYLGIGAGVNIWEYAWVSTADFAMQGIAGLSLRMTDGFFANLDYRFMNTFAKGKDFQNHTVLVTLGYKFGPPAPAAPPPPPPGATPAQYIVFFDFDRATLTAQAMTTIRQAAEAAKAGNKARIGVTGHTDRSGGDAYNMALSLRRANAVKDALVREGIPASGITVVGRGESQPLVPTADGVREPQNRRVEIVLQ</sequence>
<dbReference type="GO" id="GO:0006811">
    <property type="term" value="P:monoatomic ion transport"/>
    <property type="evidence" value="ECO:0007669"/>
    <property type="project" value="UniProtKB-KW"/>
</dbReference>
<keyword evidence="14" id="KW-1185">Reference proteome</keyword>
<keyword evidence="8 10" id="KW-0472">Membrane</keyword>
<dbReference type="InterPro" id="IPR011250">
    <property type="entry name" value="OMP/PagP_B-barrel"/>
</dbReference>
<dbReference type="Gene3D" id="3.30.1330.60">
    <property type="entry name" value="OmpA-like domain"/>
    <property type="match status" value="1"/>
</dbReference>
<dbReference type="CDD" id="cd07185">
    <property type="entry name" value="OmpA_C-like"/>
    <property type="match status" value="1"/>
</dbReference>
<protein>
    <submittedName>
        <fullName evidence="13">OmpA family protein</fullName>
    </submittedName>
</protein>
<feature type="domain" description="OmpA-like" evidence="12">
    <location>
        <begin position="188"/>
        <end position="302"/>
    </location>
</feature>
<dbReference type="PANTHER" id="PTHR30329:SF21">
    <property type="entry name" value="LIPOPROTEIN YIAD-RELATED"/>
    <property type="match status" value="1"/>
</dbReference>
<feature type="signal peptide" evidence="11">
    <location>
        <begin position="1"/>
        <end position="22"/>
    </location>
</feature>
<dbReference type="InterPro" id="IPR006665">
    <property type="entry name" value="OmpA-like"/>
</dbReference>
<evidence type="ECO:0000256" key="3">
    <source>
        <dbReference type="ARBA" id="ARBA00022452"/>
    </source>
</evidence>
<keyword evidence="2" id="KW-0813">Transport</keyword>
<evidence type="ECO:0000256" key="9">
    <source>
        <dbReference type="ARBA" id="ARBA00023237"/>
    </source>
</evidence>
<feature type="chain" id="PRO_5023007437" evidence="11">
    <location>
        <begin position="23"/>
        <end position="302"/>
    </location>
</feature>
<evidence type="ECO:0000256" key="10">
    <source>
        <dbReference type="PROSITE-ProRule" id="PRU00473"/>
    </source>
</evidence>
<evidence type="ECO:0000313" key="14">
    <source>
        <dbReference type="Proteomes" id="UP000321638"/>
    </source>
</evidence>
<reference evidence="13 14" key="1">
    <citation type="submission" date="2019-06" db="EMBL/GenBank/DDBJ databases">
        <title>New taxonomy in bacterial strain CC-CFT640, isolated from vineyard.</title>
        <authorList>
            <person name="Lin S.-Y."/>
            <person name="Tsai C.-F."/>
            <person name="Young C.-C."/>
        </authorList>
    </citation>
    <scope>NUCLEOTIDE SEQUENCE [LARGE SCALE GENOMIC DNA]</scope>
    <source>
        <strain evidence="13 14">CC-CFT640</strain>
    </source>
</reference>
<comment type="caution">
    <text evidence="13">The sequence shown here is derived from an EMBL/GenBank/DDBJ whole genome shotgun (WGS) entry which is preliminary data.</text>
</comment>
<keyword evidence="6" id="KW-0406">Ion transport</keyword>
<name>A0A5C8PGE8_9HYPH</name>
<dbReference type="AlphaFoldDB" id="A0A5C8PGE8"/>
<dbReference type="InterPro" id="IPR036737">
    <property type="entry name" value="OmpA-like_sf"/>
</dbReference>
<dbReference type="SUPFAM" id="SSF56925">
    <property type="entry name" value="OMPA-like"/>
    <property type="match status" value="1"/>
</dbReference>
<evidence type="ECO:0000256" key="1">
    <source>
        <dbReference type="ARBA" id="ARBA00004571"/>
    </source>
</evidence>
<dbReference type="PRINTS" id="PR01021">
    <property type="entry name" value="OMPADOMAIN"/>
</dbReference>
<dbReference type="Gene3D" id="2.40.160.20">
    <property type="match status" value="1"/>
</dbReference>
<evidence type="ECO:0000259" key="12">
    <source>
        <dbReference type="PROSITE" id="PS51123"/>
    </source>
</evidence>
<dbReference type="GO" id="GO:0046930">
    <property type="term" value="C:pore complex"/>
    <property type="evidence" value="ECO:0007669"/>
    <property type="project" value="UniProtKB-KW"/>
</dbReference>
<evidence type="ECO:0000256" key="7">
    <source>
        <dbReference type="ARBA" id="ARBA00023114"/>
    </source>
</evidence>
<keyword evidence="9" id="KW-0998">Cell outer membrane</keyword>
<organism evidence="13 14">
    <name type="scientific">Vineibacter terrae</name>
    <dbReference type="NCBI Taxonomy" id="2586908"/>
    <lineage>
        <taxon>Bacteria</taxon>
        <taxon>Pseudomonadati</taxon>
        <taxon>Pseudomonadota</taxon>
        <taxon>Alphaproteobacteria</taxon>
        <taxon>Hyphomicrobiales</taxon>
        <taxon>Vineibacter</taxon>
    </lineage>
</organism>
<comment type="subcellular location">
    <subcellularLocation>
        <location evidence="1">Cell outer membrane</location>
        <topology evidence="1">Multi-pass membrane protein</topology>
    </subcellularLocation>
</comment>
<evidence type="ECO:0000256" key="5">
    <source>
        <dbReference type="ARBA" id="ARBA00022729"/>
    </source>
</evidence>
<dbReference type="OrthoDB" id="189250at2"/>
<evidence type="ECO:0000256" key="11">
    <source>
        <dbReference type="SAM" id="SignalP"/>
    </source>
</evidence>
<dbReference type="GO" id="GO:0015288">
    <property type="term" value="F:porin activity"/>
    <property type="evidence" value="ECO:0007669"/>
    <property type="project" value="UniProtKB-KW"/>
</dbReference>
<keyword evidence="5 11" id="KW-0732">Signal</keyword>
<accession>A0A5C8PGE8</accession>
<dbReference type="InterPro" id="IPR006664">
    <property type="entry name" value="OMP_bac"/>
</dbReference>
<evidence type="ECO:0000256" key="6">
    <source>
        <dbReference type="ARBA" id="ARBA00023065"/>
    </source>
</evidence>
<dbReference type="PANTHER" id="PTHR30329">
    <property type="entry name" value="STATOR ELEMENT OF FLAGELLAR MOTOR COMPLEX"/>
    <property type="match status" value="1"/>
</dbReference>
<dbReference type="Proteomes" id="UP000321638">
    <property type="component" value="Unassembled WGS sequence"/>
</dbReference>
<dbReference type="InterPro" id="IPR027385">
    <property type="entry name" value="Beta-barrel_OMP"/>
</dbReference>
<gene>
    <name evidence="13" type="ORF">FHP25_24535</name>
</gene>
<evidence type="ECO:0000313" key="13">
    <source>
        <dbReference type="EMBL" id="TXL72750.1"/>
    </source>
</evidence>
<evidence type="ECO:0000256" key="8">
    <source>
        <dbReference type="ARBA" id="ARBA00023136"/>
    </source>
</evidence>
<dbReference type="GO" id="GO:0009279">
    <property type="term" value="C:cell outer membrane"/>
    <property type="evidence" value="ECO:0007669"/>
    <property type="project" value="UniProtKB-SubCell"/>
</dbReference>
<evidence type="ECO:0000256" key="2">
    <source>
        <dbReference type="ARBA" id="ARBA00022448"/>
    </source>
</evidence>
<keyword evidence="4" id="KW-0812">Transmembrane</keyword>
<dbReference type="Pfam" id="PF13505">
    <property type="entry name" value="OMP_b-brl"/>
    <property type="match status" value="1"/>
</dbReference>